<evidence type="ECO:0000313" key="4">
    <source>
        <dbReference type="Proteomes" id="UP000249688"/>
    </source>
</evidence>
<dbReference type="RefSeq" id="WP_111396413.1">
    <property type="nucleotide sequence ID" value="NZ_QKYU01000001.1"/>
</dbReference>
<dbReference type="Proteomes" id="UP000249688">
    <property type="component" value="Unassembled WGS sequence"/>
</dbReference>
<evidence type="ECO:0000256" key="2">
    <source>
        <dbReference type="SAM" id="Phobius"/>
    </source>
</evidence>
<evidence type="ECO:0000256" key="1">
    <source>
        <dbReference type="SAM" id="MobiDB-lite"/>
    </source>
</evidence>
<feature type="compositionally biased region" description="Basic and acidic residues" evidence="1">
    <location>
        <begin position="247"/>
        <end position="265"/>
    </location>
</feature>
<proteinExistence type="predicted"/>
<keyword evidence="2" id="KW-1133">Transmembrane helix</keyword>
<dbReference type="AlphaFoldDB" id="A0A2W7IWM3"/>
<comment type="caution">
    <text evidence="3">The sequence shown here is derived from an EMBL/GenBank/DDBJ whole genome shotgun (WGS) entry which is preliminary data.</text>
</comment>
<protein>
    <submittedName>
        <fullName evidence="3">Uncharacterized protein</fullName>
    </submittedName>
</protein>
<keyword evidence="4" id="KW-1185">Reference proteome</keyword>
<feature type="transmembrane region" description="Helical" evidence="2">
    <location>
        <begin position="62"/>
        <end position="84"/>
    </location>
</feature>
<keyword evidence="2" id="KW-0812">Transmembrane</keyword>
<organism evidence="3 4">
    <name type="scientific">Humitalea rosea</name>
    <dbReference type="NCBI Taxonomy" id="990373"/>
    <lineage>
        <taxon>Bacteria</taxon>
        <taxon>Pseudomonadati</taxon>
        <taxon>Pseudomonadota</taxon>
        <taxon>Alphaproteobacteria</taxon>
        <taxon>Acetobacterales</taxon>
        <taxon>Roseomonadaceae</taxon>
        <taxon>Humitalea</taxon>
    </lineage>
</organism>
<evidence type="ECO:0000313" key="3">
    <source>
        <dbReference type="EMBL" id="PZW51148.1"/>
    </source>
</evidence>
<feature type="region of interest" description="Disordered" evidence="1">
    <location>
        <begin position="243"/>
        <end position="265"/>
    </location>
</feature>
<gene>
    <name evidence="3" type="ORF">C8P66_101368</name>
</gene>
<dbReference type="EMBL" id="QKYU01000001">
    <property type="protein sequence ID" value="PZW51148.1"/>
    <property type="molecule type" value="Genomic_DNA"/>
</dbReference>
<reference evidence="3 4" key="1">
    <citation type="submission" date="2018-06" db="EMBL/GenBank/DDBJ databases">
        <title>Genomic Encyclopedia of Archaeal and Bacterial Type Strains, Phase II (KMG-II): from individual species to whole genera.</title>
        <authorList>
            <person name="Goeker M."/>
        </authorList>
    </citation>
    <scope>NUCLEOTIDE SEQUENCE [LARGE SCALE GENOMIC DNA]</scope>
    <source>
        <strain evidence="3 4">DSM 24525</strain>
    </source>
</reference>
<keyword evidence="2" id="KW-0472">Membrane</keyword>
<sequence>MPSHQDQVTIELRRLVARLEESGLAETSPDIDALLTASRLHLAASARPPAQMLRRLGGKLTVIGPVVLDGLTVLLVLPLGWALAQGRLALELAEQPPAPLILAGLLLPWAIRRLGQGTGLLLRLSRGPAFWLRYHLRIGYNWLAEAFSRAAEARLLASLGALEMMRAWRGWARTLPHRPRPHDLEHFIAMECGPRGSALLRAAGFEAEPALRWSRLVLLFELLCGPGGPTHGPLADLSALGELPDPPPRDLPAEDIEPPRETDRYERERMDLRQEIIRKKKDLSTAYTWKVKTAAEIAERDRYADQVRAEIATLEASLKALRAPGP</sequence>
<dbReference type="OrthoDB" id="9948742at2"/>
<accession>A0A2W7IWM3</accession>
<name>A0A2W7IWM3_9PROT</name>